<comment type="caution">
    <text evidence="2">The sequence shown here is derived from an EMBL/GenBank/DDBJ whole genome shotgun (WGS) entry which is preliminary data.</text>
</comment>
<sequence>TLTGLLGLPEPATPFTTDIYLRGHLRTSVFEKGRKTPTPAFAPETIGQLPEKPEKPTAMATPDVAEPTLVAASHNTMDPDDCGCKRN</sequence>
<dbReference type="AlphaFoldDB" id="A0A0F8W5R8"/>
<accession>A0A0F8W5R8</accession>
<name>A0A0F8W5R8_9ZZZZ</name>
<organism evidence="2">
    <name type="scientific">marine sediment metagenome</name>
    <dbReference type="NCBI Taxonomy" id="412755"/>
    <lineage>
        <taxon>unclassified sequences</taxon>
        <taxon>metagenomes</taxon>
        <taxon>ecological metagenomes</taxon>
    </lineage>
</organism>
<evidence type="ECO:0000256" key="1">
    <source>
        <dbReference type="SAM" id="MobiDB-lite"/>
    </source>
</evidence>
<feature type="region of interest" description="Disordered" evidence="1">
    <location>
        <begin position="32"/>
        <end position="59"/>
    </location>
</feature>
<gene>
    <name evidence="2" type="ORF">LCGC14_3168290</name>
</gene>
<proteinExistence type="predicted"/>
<evidence type="ECO:0000313" key="2">
    <source>
        <dbReference type="EMBL" id="KKK43535.1"/>
    </source>
</evidence>
<protein>
    <submittedName>
        <fullName evidence="2">Uncharacterized protein</fullName>
    </submittedName>
</protein>
<feature type="non-terminal residue" evidence="2">
    <location>
        <position position="1"/>
    </location>
</feature>
<dbReference type="EMBL" id="LAZR01070243">
    <property type="protein sequence ID" value="KKK43535.1"/>
    <property type="molecule type" value="Genomic_DNA"/>
</dbReference>
<reference evidence="2" key="1">
    <citation type="journal article" date="2015" name="Nature">
        <title>Complex archaea that bridge the gap between prokaryotes and eukaryotes.</title>
        <authorList>
            <person name="Spang A."/>
            <person name="Saw J.H."/>
            <person name="Jorgensen S.L."/>
            <person name="Zaremba-Niedzwiedzka K."/>
            <person name="Martijn J."/>
            <person name="Lind A.E."/>
            <person name="van Eijk R."/>
            <person name="Schleper C."/>
            <person name="Guy L."/>
            <person name="Ettema T.J."/>
        </authorList>
    </citation>
    <scope>NUCLEOTIDE SEQUENCE</scope>
</reference>